<dbReference type="Pfam" id="PF10098">
    <property type="entry name" value="DUF2336"/>
    <property type="match status" value="1"/>
</dbReference>
<evidence type="ECO:0000313" key="2">
    <source>
        <dbReference type="Proteomes" id="UP000544872"/>
    </source>
</evidence>
<keyword evidence="2" id="KW-1185">Reference proteome</keyword>
<gene>
    <name evidence="1" type="ORF">FHS48_002886</name>
</gene>
<dbReference type="AlphaFoldDB" id="A0A7W9ZH95"/>
<name>A0A7W9ZH95_NOVIT</name>
<dbReference type="InterPro" id="IPR019285">
    <property type="entry name" value="DUF2336"/>
</dbReference>
<dbReference type="EMBL" id="JACIIX010000011">
    <property type="protein sequence ID" value="MBB6211447.1"/>
    <property type="molecule type" value="Genomic_DNA"/>
</dbReference>
<reference evidence="1 2" key="1">
    <citation type="submission" date="2020-08" db="EMBL/GenBank/DDBJ databases">
        <title>Genomic Encyclopedia of Type Strains, Phase IV (KMG-IV): sequencing the most valuable type-strain genomes for metagenomic binning, comparative biology and taxonomic classification.</title>
        <authorList>
            <person name="Goeker M."/>
        </authorList>
    </citation>
    <scope>NUCLEOTIDE SEQUENCE [LARGE SCALE GENOMIC DNA]</scope>
    <source>
        <strain evidence="1 2">DSM 11590</strain>
    </source>
</reference>
<dbReference type="RefSeq" id="WP_184264259.1">
    <property type="nucleotide sequence ID" value="NZ_JACIIX010000011.1"/>
</dbReference>
<evidence type="ECO:0008006" key="3">
    <source>
        <dbReference type="Google" id="ProtNLM"/>
    </source>
</evidence>
<comment type="caution">
    <text evidence="1">The sequence shown here is derived from an EMBL/GenBank/DDBJ whole genome shotgun (WGS) entry which is preliminary data.</text>
</comment>
<sequence>MTSFLKRLLGLEDVTADAVPEDVVSSGAFGKPAEGTAALPEDLMSFEPISYDAAKQYARSEDPAIRIALASRTDVPAEILYFLSEDGHAAVRRAVALNGSTPALAHLVLVEDQDDRVRADLAFRIARLAPGLSPDEHDRARQAAYRVISRLAQDQMVRVRQILSEAIKDVIDAPSDVIRTLARDVEEVSTPVLEYSPVLQDEDLLDIIAASPSSAMLSAISRRQRLCADVADAIAETDDTVAIADLLRNTSAQIREETLDHLIETAPDRLEWHEPLVRRPGLHRQAAMRLAEFVADRWLQVLRDRRDLSPETLAEVKRVVHARLHEGDPLPAPEYRTAVSASADAPLPEILHRIDVSSWPHTRIEAFRQAVEMYRRGDLGGPVLLQAVKVGDIEFVAASLDVLNHLVPGASLEAIRMASCKAIAALVWHAALPPALSVQIQSRLARVAPADVLTESGDLPFGLTITEMEWQIEMFAKRTETPHP</sequence>
<organism evidence="1 2">
    <name type="scientific">Novispirillum itersonii</name>
    <name type="common">Aquaspirillum itersonii</name>
    <dbReference type="NCBI Taxonomy" id="189"/>
    <lineage>
        <taxon>Bacteria</taxon>
        <taxon>Pseudomonadati</taxon>
        <taxon>Pseudomonadota</taxon>
        <taxon>Alphaproteobacteria</taxon>
        <taxon>Rhodospirillales</taxon>
        <taxon>Novispirillaceae</taxon>
        <taxon>Novispirillum</taxon>
    </lineage>
</organism>
<dbReference type="Proteomes" id="UP000544872">
    <property type="component" value="Unassembled WGS sequence"/>
</dbReference>
<protein>
    <recommendedName>
        <fullName evidence="3">DUF2336 domain-containing protein</fullName>
    </recommendedName>
</protein>
<proteinExistence type="predicted"/>
<evidence type="ECO:0000313" key="1">
    <source>
        <dbReference type="EMBL" id="MBB6211447.1"/>
    </source>
</evidence>
<accession>A0A7W9ZH95</accession>
<dbReference type="SUPFAM" id="SSF48371">
    <property type="entry name" value="ARM repeat"/>
    <property type="match status" value="1"/>
</dbReference>
<dbReference type="InterPro" id="IPR016024">
    <property type="entry name" value="ARM-type_fold"/>
</dbReference>